<accession>A0A4Q7KW10</accession>
<dbReference type="PANTHER" id="PTHR43585">
    <property type="entry name" value="FUMIPYRROLE BIOSYNTHESIS PROTEIN C"/>
    <property type="match status" value="1"/>
</dbReference>
<keyword evidence="1" id="KW-0436">Ligase</keyword>
<feature type="domain" description="ATP-grasp" evidence="5">
    <location>
        <begin position="112"/>
        <end position="299"/>
    </location>
</feature>
<evidence type="ECO:0000259" key="5">
    <source>
        <dbReference type="PROSITE" id="PS50975"/>
    </source>
</evidence>
<dbReference type="Gene3D" id="3.40.50.20">
    <property type="match status" value="1"/>
</dbReference>
<name>A0A4Q7KW10_9PSEU</name>
<evidence type="ECO:0000313" key="7">
    <source>
        <dbReference type="Proteomes" id="UP000294257"/>
    </source>
</evidence>
<keyword evidence="3 4" id="KW-0067">ATP-binding</keyword>
<proteinExistence type="predicted"/>
<dbReference type="PROSITE" id="PS50975">
    <property type="entry name" value="ATP_GRASP"/>
    <property type="match status" value="1"/>
</dbReference>
<reference evidence="6 7" key="1">
    <citation type="submission" date="2019-02" db="EMBL/GenBank/DDBJ databases">
        <title>Genomic Encyclopedia of Type Strains, Phase IV (KMG-IV): sequencing the most valuable type-strain genomes for metagenomic binning, comparative biology and taxonomic classification.</title>
        <authorList>
            <person name="Goeker M."/>
        </authorList>
    </citation>
    <scope>NUCLEOTIDE SEQUENCE [LARGE SCALE GENOMIC DNA]</scope>
    <source>
        <strain evidence="6 7">DSM 101727</strain>
    </source>
</reference>
<dbReference type="RefSeq" id="WP_130343849.1">
    <property type="nucleotide sequence ID" value="NZ_SGWQ01000003.1"/>
</dbReference>
<dbReference type="Gene3D" id="3.30.470.20">
    <property type="entry name" value="ATP-grasp fold, B domain"/>
    <property type="match status" value="1"/>
</dbReference>
<dbReference type="InterPro" id="IPR013815">
    <property type="entry name" value="ATP_grasp_subdomain_1"/>
</dbReference>
<dbReference type="GO" id="GO:0005524">
    <property type="term" value="F:ATP binding"/>
    <property type="evidence" value="ECO:0007669"/>
    <property type="project" value="UniProtKB-UniRule"/>
</dbReference>
<dbReference type="Proteomes" id="UP000294257">
    <property type="component" value="Unassembled WGS sequence"/>
</dbReference>
<evidence type="ECO:0000256" key="4">
    <source>
        <dbReference type="PROSITE-ProRule" id="PRU00409"/>
    </source>
</evidence>
<gene>
    <name evidence="6" type="ORF">EV193_103169</name>
</gene>
<dbReference type="PANTHER" id="PTHR43585:SF2">
    <property type="entry name" value="ATP-GRASP ENZYME FSQD"/>
    <property type="match status" value="1"/>
</dbReference>
<dbReference type="Gene3D" id="3.30.1490.20">
    <property type="entry name" value="ATP-grasp fold, A domain"/>
    <property type="match status" value="1"/>
</dbReference>
<dbReference type="OrthoDB" id="24041at2"/>
<evidence type="ECO:0000256" key="3">
    <source>
        <dbReference type="ARBA" id="ARBA00022840"/>
    </source>
</evidence>
<dbReference type="GO" id="GO:0046872">
    <property type="term" value="F:metal ion binding"/>
    <property type="evidence" value="ECO:0007669"/>
    <property type="project" value="InterPro"/>
</dbReference>
<evidence type="ECO:0000256" key="2">
    <source>
        <dbReference type="ARBA" id="ARBA00022741"/>
    </source>
</evidence>
<keyword evidence="2 4" id="KW-0547">Nucleotide-binding</keyword>
<dbReference type="InterPro" id="IPR052032">
    <property type="entry name" value="ATP-dep_AA_Ligase"/>
</dbReference>
<comment type="caution">
    <text evidence="6">The sequence shown here is derived from an EMBL/GenBank/DDBJ whole genome shotgun (WGS) entry which is preliminary data.</text>
</comment>
<keyword evidence="7" id="KW-1185">Reference proteome</keyword>
<evidence type="ECO:0000313" key="6">
    <source>
        <dbReference type="EMBL" id="RZS40855.1"/>
    </source>
</evidence>
<dbReference type="EMBL" id="SGWQ01000003">
    <property type="protein sequence ID" value="RZS40855.1"/>
    <property type="molecule type" value="Genomic_DNA"/>
</dbReference>
<dbReference type="AlphaFoldDB" id="A0A4Q7KW10"/>
<organism evidence="6 7">
    <name type="scientific">Herbihabitans rhizosphaerae</name>
    <dbReference type="NCBI Taxonomy" id="1872711"/>
    <lineage>
        <taxon>Bacteria</taxon>
        <taxon>Bacillati</taxon>
        <taxon>Actinomycetota</taxon>
        <taxon>Actinomycetes</taxon>
        <taxon>Pseudonocardiales</taxon>
        <taxon>Pseudonocardiaceae</taxon>
        <taxon>Herbihabitans</taxon>
    </lineage>
</organism>
<sequence length="399" mass="42903">MCLYVTALNPTDAVTHGLLPAAARLGLPVVLLTDQPEAHAYPGVMVEHAEVRDAGAVVARVLELSGRHGAPAALLSNSDHLQTATSLAAELLSLPGKDFRATLRTKNKFLTRARLAEAGLDTVTSVTIGPRDDPRAAAEALPFPAVVKPREGVASEDARLVGDLDELVSTVDDIRTRRSDPLVAEEYLAGELRTYDTIGDGVRRHVFGSWRTTVGDPPAFTEIRLDWAPEIPVPVRAHLDAQLTALGVGFGACHTEFVIDGDRARIIEVNYRLIGDTMDLICCELLGVDLFAELIDVYLGKPLSVKLPDPVAVGRHARMDNVLATTAGTLTESPPAGVRETDGGARIGHRRLREVGVTAPVHGTNRDYLSAVYAIGPDRPVVDGLVENFIARNIWRISE</sequence>
<evidence type="ECO:0000256" key="1">
    <source>
        <dbReference type="ARBA" id="ARBA00022598"/>
    </source>
</evidence>
<dbReference type="GO" id="GO:0016874">
    <property type="term" value="F:ligase activity"/>
    <property type="evidence" value="ECO:0007669"/>
    <property type="project" value="UniProtKB-KW"/>
</dbReference>
<protein>
    <submittedName>
        <fullName evidence="6">Biotin carboxylase</fullName>
    </submittedName>
</protein>
<dbReference type="InterPro" id="IPR011761">
    <property type="entry name" value="ATP-grasp"/>
</dbReference>
<dbReference type="SUPFAM" id="SSF56059">
    <property type="entry name" value="Glutathione synthetase ATP-binding domain-like"/>
    <property type="match status" value="1"/>
</dbReference>